<proteinExistence type="predicted"/>
<reference evidence="2 3" key="1">
    <citation type="submission" date="2015-10" db="EMBL/GenBank/DDBJ databases">
        <title>Draft genome sequence of Streptomyces griseoruber DSM 40281, type strain for the species Streptomyces griseoruber.</title>
        <authorList>
            <person name="Ruckert C."/>
            <person name="Winkler A."/>
            <person name="Kalinowski J."/>
            <person name="Kampfer P."/>
            <person name="Glaeser S."/>
        </authorList>
    </citation>
    <scope>NUCLEOTIDE SEQUENCE [LARGE SCALE GENOMIC DNA]</scope>
    <source>
        <strain evidence="2 3">DSM 40281</strain>
    </source>
</reference>
<comment type="caution">
    <text evidence="2">The sequence shown here is derived from an EMBL/GenBank/DDBJ whole genome shotgun (WGS) entry which is preliminary data.</text>
</comment>
<sequence length="257" mass="28251">MVLVGADSSRACRRLSRARRVSPRVVKAWLVQGETFSCYAESAWHDVAGCGLLFVDGPPGRPAPLARYPAVPPLAGALAPGAAVVLDDYDRADEQAIAARWIQQHPTWSLERVAHRKKTAALHLPDTRQLPGAVEWAGRVRWRGCGRRLVGAVRRVVVAHAAYSSPGTGVRVIFTCRRWLSPSRSSSTTLTVRGHRLGDLEKVALPLLLPPRSPPEAQPERQQREDFGGDGRDDDGRGCVHRIPLLLVLQARPWDRS</sequence>
<evidence type="ECO:0000313" key="2">
    <source>
        <dbReference type="EMBL" id="KUN75583.1"/>
    </source>
</evidence>
<gene>
    <name evidence="2" type="ORF">AQJ64_41730</name>
</gene>
<name>A0A117R7K9_9ACTN</name>
<dbReference type="Proteomes" id="UP000052982">
    <property type="component" value="Unassembled WGS sequence"/>
</dbReference>
<evidence type="ECO:0000313" key="3">
    <source>
        <dbReference type="Proteomes" id="UP000052982"/>
    </source>
</evidence>
<dbReference type="EMBL" id="LMWW01000075">
    <property type="protein sequence ID" value="KUN75583.1"/>
    <property type="molecule type" value="Genomic_DNA"/>
</dbReference>
<keyword evidence="3" id="KW-1185">Reference proteome</keyword>
<evidence type="ECO:0000256" key="1">
    <source>
        <dbReference type="SAM" id="MobiDB-lite"/>
    </source>
</evidence>
<feature type="compositionally biased region" description="Basic and acidic residues" evidence="1">
    <location>
        <begin position="218"/>
        <end position="238"/>
    </location>
</feature>
<feature type="region of interest" description="Disordered" evidence="1">
    <location>
        <begin position="208"/>
        <end position="238"/>
    </location>
</feature>
<protein>
    <submittedName>
        <fullName evidence="2">Uncharacterized protein</fullName>
    </submittedName>
</protein>
<organism evidence="2 3">
    <name type="scientific">Streptomyces griseoruber</name>
    <dbReference type="NCBI Taxonomy" id="1943"/>
    <lineage>
        <taxon>Bacteria</taxon>
        <taxon>Bacillati</taxon>
        <taxon>Actinomycetota</taxon>
        <taxon>Actinomycetes</taxon>
        <taxon>Kitasatosporales</taxon>
        <taxon>Streptomycetaceae</taxon>
        <taxon>Streptomyces</taxon>
    </lineage>
</organism>
<feature type="compositionally biased region" description="Pro residues" evidence="1">
    <location>
        <begin position="208"/>
        <end position="217"/>
    </location>
</feature>
<accession>A0A117R7K9</accession>
<dbReference type="AlphaFoldDB" id="A0A117R7K9"/>
<dbReference type="STRING" id="1943.AQJ64_41730"/>